<proteinExistence type="predicted"/>
<accession>A0A8D9EUU9</accession>
<feature type="transmembrane region" description="Helical" evidence="2">
    <location>
        <begin position="7"/>
        <end position="27"/>
    </location>
</feature>
<sequence length="120" mass="12966">MPTLYRRVLCIGLVKGPILLLYFYTLPVHGTRLIIPSLHLLLSNISPSLFLINSHPHSNYSFFISTLSASSPNTSRNSLPPSSTLLDGLYNARIASGMLDGSTKSALTSPPPDRIAGSSR</sequence>
<keyword evidence="2" id="KW-0812">Transmembrane</keyword>
<dbReference type="EMBL" id="HBUF01570940">
    <property type="protein sequence ID" value="CAG6766527.1"/>
    <property type="molecule type" value="Transcribed_RNA"/>
</dbReference>
<evidence type="ECO:0000313" key="3">
    <source>
        <dbReference type="EMBL" id="CAG6766527.1"/>
    </source>
</evidence>
<keyword evidence="2" id="KW-0472">Membrane</keyword>
<name>A0A8D9EUU9_9HEMI</name>
<feature type="region of interest" description="Disordered" evidence="1">
    <location>
        <begin position="101"/>
        <end position="120"/>
    </location>
</feature>
<dbReference type="AlphaFoldDB" id="A0A8D9EUU9"/>
<evidence type="ECO:0000256" key="2">
    <source>
        <dbReference type="SAM" id="Phobius"/>
    </source>
</evidence>
<protein>
    <submittedName>
        <fullName evidence="3">Uncharacterized protein</fullName>
    </submittedName>
</protein>
<evidence type="ECO:0000256" key="1">
    <source>
        <dbReference type="SAM" id="MobiDB-lite"/>
    </source>
</evidence>
<reference evidence="3" key="1">
    <citation type="submission" date="2021-05" db="EMBL/GenBank/DDBJ databases">
        <authorList>
            <person name="Alioto T."/>
            <person name="Alioto T."/>
            <person name="Gomez Garrido J."/>
        </authorList>
    </citation>
    <scope>NUCLEOTIDE SEQUENCE</scope>
</reference>
<organism evidence="3">
    <name type="scientific">Cacopsylla melanoneura</name>
    <dbReference type="NCBI Taxonomy" id="428564"/>
    <lineage>
        <taxon>Eukaryota</taxon>
        <taxon>Metazoa</taxon>
        <taxon>Ecdysozoa</taxon>
        <taxon>Arthropoda</taxon>
        <taxon>Hexapoda</taxon>
        <taxon>Insecta</taxon>
        <taxon>Pterygota</taxon>
        <taxon>Neoptera</taxon>
        <taxon>Paraneoptera</taxon>
        <taxon>Hemiptera</taxon>
        <taxon>Sternorrhyncha</taxon>
        <taxon>Psylloidea</taxon>
        <taxon>Psyllidae</taxon>
        <taxon>Psyllinae</taxon>
        <taxon>Cacopsylla</taxon>
    </lineage>
</organism>
<keyword evidence="2" id="KW-1133">Transmembrane helix</keyword>